<evidence type="ECO:0000259" key="5">
    <source>
        <dbReference type="PROSITE" id="PS50931"/>
    </source>
</evidence>
<evidence type="ECO:0000256" key="1">
    <source>
        <dbReference type="ARBA" id="ARBA00009437"/>
    </source>
</evidence>
<reference evidence="6 7" key="1">
    <citation type="submission" date="2024-10" db="EMBL/GenBank/DDBJ databases">
        <title>Isolation, draft genome sequencing and identification of Phyllobacterium sp. NSA23, isolated from leaf soil.</title>
        <authorList>
            <person name="Akita H."/>
        </authorList>
    </citation>
    <scope>NUCLEOTIDE SEQUENCE [LARGE SCALE GENOMIC DNA]</scope>
    <source>
        <strain evidence="6 7">NSA23</strain>
    </source>
</reference>
<evidence type="ECO:0000256" key="2">
    <source>
        <dbReference type="ARBA" id="ARBA00023015"/>
    </source>
</evidence>
<dbReference type="PANTHER" id="PTHR30579:SF7">
    <property type="entry name" value="HTH-TYPE TRANSCRIPTIONAL REGULATOR LRHA-RELATED"/>
    <property type="match status" value="1"/>
</dbReference>
<dbReference type="SUPFAM" id="SSF46785">
    <property type="entry name" value="Winged helix' DNA-binding domain"/>
    <property type="match status" value="1"/>
</dbReference>
<dbReference type="PRINTS" id="PR00039">
    <property type="entry name" value="HTHLYSR"/>
</dbReference>
<dbReference type="EMBL" id="BAAFZP010000001">
    <property type="protein sequence ID" value="GAB1580695.1"/>
    <property type="molecule type" value="Genomic_DNA"/>
</dbReference>
<dbReference type="RefSeq" id="WP_407863653.1">
    <property type="nucleotide sequence ID" value="NZ_BAAFZP010000001.1"/>
</dbReference>
<keyword evidence="3" id="KW-0238">DNA-binding</keyword>
<keyword evidence="4" id="KW-0804">Transcription</keyword>
<dbReference type="PROSITE" id="PS50931">
    <property type="entry name" value="HTH_LYSR"/>
    <property type="match status" value="1"/>
</dbReference>
<protein>
    <submittedName>
        <fullName evidence="6">LysR family transcriptional regulator</fullName>
    </submittedName>
</protein>
<dbReference type="Gene3D" id="1.10.10.10">
    <property type="entry name" value="Winged helix-like DNA-binding domain superfamily/Winged helix DNA-binding domain"/>
    <property type="match status" value="1"/>
</dbReference>
<dbReference type="InterPro" id="IPR050176">
    <property type="entry name" value="LTTR"/>
</dbReference>
<keyword evidence="7" id="KW-1185">Reference proteome</keyword>
<dbReference type="Proteomes" id="UP001628091">
    <property type="component" value="Unassembled WGS sequence"/>
</dbReference>
<comment type="similarity">
    <text evidence="1">Belongs to the LysR transcriptional regulatory family.</text>
</comment>
<dbReference type="InterPro" id="IPR000847">
    <property type="entry name" value="LysR_HTH_N"/>
</dbReference>
<evidence type="ECO:0000313" key="7">
    <source>
        <dbReference type="Proteomes" id="UP001628091"/>
    </source>
</evidence>
<dbReference type="Gene3D" id="3.40.190.10">
    <property type="entry name" value="Periplasmic binding protein-like II"/>
    <property type="match status" value="2"/>
</dbReference>
<sequence length="294" mass="32498">MARTMYAPLESDLLRTFLAVAETGNFTRAADGVGRTQSAVSMQIKRLEDILGEELFERGPRGVVLTGRGEQLVPYAQRIIGLLEEAAAAMRVKPLDGPVRIGIPEEYSQTVLPRALAAFSERHPAVEVTVRCDYTARQMAALEKDELDLAVVFDWHERAVGEVLLIDPTVWVTSLTHRLHERTPLPVAVYGNSQWCTEFAIRSLEQHGLDYRVAFTCDTSGGLKIAISSGLAIAALSRSNIPADCRELTADDGFPMVDSSRVVLRRNPYHSSPAVEGMAELIREAFRPMSLHLR</sequence>
<evidence type="ECO:0000256" key="3">
    <source>
        <dbReference type="ARBA" id="ARBA00023125"/>
    </source>
</evidence>
<dbReference type="InterPro" id="IPR036390">
    <property type="entry name" value="WH_DNA-bd_sf"/>
</dbReference>
<keyword evidence="2" id="KW-0805">Transcription regulation</keyword>
<accession>A0ABQ0GVM6</accession>
<name>A0ABQ0GVM6_9HYPH</name>
<dbReference type="SUPFAM" id="SSF53850">
    <property type="entry name" value="Periplasmic binding protein-like II"/>
    <property type="match status" value="1"/>
</dbReference>
<dbReference type="PANTHER" id="PTHR30579">
    <property type="entry name" value="TRANSCRIPTIONAL REGULATOR"/>
    <property type="match status" value="1"/>
</dbReference>
<dbReference type="Pfam" id="PF00126">
    <property type="entry name" value="HTH_1"/>
    <property type="match status" value="1"/>
</dbReference>
<dbReference type="InterPro" id="IPR005119">
    <property type="entry name" value="LysR_subst-bd"/>
</dbReference>
<comment type="caution">
    <text evidence="6">The sequence shown here is derived from an EMBL/GenBank/DDBJ whole genome shotgun (WGS) entry which is preliminary data.</text>
</comment>
<gene>
    <name evidence="6" type="ORF">PPNSA23_06380</name>
</gene>
<proteinExistence type="inferred from homology"/>
<evidence type="ECO:0000313" key="6">
    <source>
        <dbReference type="EMBL" id="GAB1580695.1"/>
    </source>
</evidence>
<evidence type="ECO:0000256" key="4">
    <source>
        <dbReference type="ARBA" id="ARBA00023163"/>
    </source>
</evidence>
<dbReference type="InterPro" id="IPR036388">
    <property type="entry name" value="WH-like_DNA-bd_sf"/>
</dbReference>
<organism evidence="6 7">
    <name type="scientific">Phyllobacterium phragmitis</name>
    <dbReference type="NCBI Taxonomy" id="2670329"/>
    <lineage>
        <taxon>Bacteria</taxon>
        <taxon>Pseudomonadati</taxon>
        <taxon>Pseudomonadota</taxon>
        <taxon>Alphaproteobacteria</taxon>
        <taxon>Hyphomicrobiales</taxon>
        <taxon>Phyllobacteriaceae</taxon>
        <taxon>Phyllobacterium</taxon>
    </lineage>
</organism>
<feature type="domain" description="HTH lysR-type" evidence="5">
    <location>
        <begin position="9"/>
        <end position="66"/>
    </location>
</feature>
<dbReference type="Pfam" id="PF03466">
    <property type="entry name" value="LysR_substrate"/>
    <property type="match status" value="1"/>
</dbReference>